<dbReference type="GO" id="GO:0007165">
    <property type="term" value="P:signal transduction"/>
    <property type="evidence" value="ECO:0007669"/>
    <property type="project" value="TreeGrafter"/>
</dbReference>
<keyword evidence="2 4" id="KW-0479">Metal-binding</keyword>
<reference evidence="5 6" key="1">
    <citation type="submission" date="2019-04" db="EMBL/GenBank/DDBJ databases">
        <title>Genome sequence of Pelagicola litoralis CL-ES2.</title>
        <authorList>
            <person name="Cao J."/>
        </authorList>
    </citation>
    <scope>NUCLEOTIDE SEQUENCE [LARGE SCALE GENOMIC DNA]</scope>
    <source>
        <strain evidence="5 6">CL-ES2</strain>
    </source>
</reference>
<gene>
    <name evidence="5" type="ORF">FAP39_15485</name>
</gene>
<feature type="binding site" evidence="4">
    <location>
        <position position="206"/>
    </location>
    <ligand>
        <name>Mg(2+)</name>
        <dbReference type="ChEBI" id="CHEBI:18420"/>
        <label>1</label>
        <note>catalytic</note>
    </ligand>
</feature>
<dbReference type="GO" id="GO:0008934">
    <property type="term" value="F:inositol monophosphate 1-phosphatase activity"/>
    <property type="evidence" value="ECO:0007669"/>
    <property type="project" value="TreeGrafter"/>
</dbReference>
<dbReference type="Gene3D" id="3.40.190.80">
    <property type="match status" value="1"/>
</dbReference>
<dbReference type="AlphaFoldDB" id="A0A4U7MVF8"/>
<dbReference type="Proteomes" id="UP000306575">
    <property type="component" value="Unassembled WGS sequence"/>
</dbReference>
<evidence type="ECO:0000256" key="2">
    <source>
        <dbReference type="ARBA" id="ARBA00022723"/>
    </source>
</evidence>
<evidence type="ECO:0000256" key="4">
    <source>
        <dbReference type="PIRSR" id="PIRSR600760-2"/>
    </source>
</evidence>
<dbReference type="OrthoDB" id="9785695at2"/>
<feature type="binding site" evidence="4">
    <location>
        <position position="88"/>
    </location>
    <ligand>
        <name>Mg(2+)</name>
        <dbReference type="ChEBI" id="CHEBI:18420"/>
        <label>1</label>
        <note>catalytic</note>
    </ligand>
</feature>
<dbReference type="Gene3D" id="3.30.540.10">
    <property type="entry name" value="Fructose-1,6-Bisphosphatase, subunit A, domain 1"/>
    <property type="match status" value="1"/>
</dbReference>
<dbReference type="EMBL" id="SULI01000028">
    <property type="protein sequence ID" value="TKZ17120.1"/>
    <property type="molecule type" value="Genomic_DNA"/>
</dbReference>
<name>A0A4U7MVF8_9RHOB</name>
<dbReference type="PANTHER" id="PTHR20854:SF4">
    <property type="entry name" value="INOSITOL-1-MONOPHOSPHATASE-RELATED"/>
    <property type="match status" value="1"/>
</dbReference>
<dbReference type="RefSeq" id="WP_138017297.1">
    <property type="nucleotide sequence ID" value="NZ_SULI01000028.1"/>
</dbReference>
<dbReference type="SUPFAM" id="SSF56655">
    <property type="entry name" value="Carbohydrate phosphatase"/>
    <property type="match status" value="1"/>
</dbReference>
<dbReference type="GO" id="GO:0046872">
    <property type="term" value="F:metal ion binding"/>
    <property type="evidence" value="ECO:0007669"/>
    <property type="project" value="UniProtKB-KW"/>
</dbReference>
<feature type="binding site" evidence="4">
    <location>
        <position position="85"/>
    </location>
    <ligand>
        <name>Mg(2+)</name>
        <dbReference type="ChEBI" id="CHEBI:18420"/>
        <label>1</label>
        <note>catalytic</note>
    </ligand>
</feature>
<comment type="cofactor">
    <cofactor evidence="4">
        <name>Mg(2+)</name>
        <dbReference type="ChEBI" id="CHEBI:18420"/>
    </cofactor>
</comment>
<organism evidence="5 6">
    <name type="scientific">Shimia litoralis</name>
    <dbReference type="NCBI Taxonomy" id="420403"/>
    <lineage>
        <taxon>Bacteria</taxon>
        <taxon>Pseudomonadati</taxon>
        <taxon>Pseudomonadota</taxon>
        <taxon>Alphaproteobacteria</taxon>
        <taxon>Rhodobacterales</taxon>
        <taxon>Roseobacteraceae</taxon>
    </lineage>
</organism>
<proteinExistence type="inferred from homology"/>
<dbReference type="InterPro" id="IPR020550">
    <property type="entry name" value="Inositol_monophosphatase_CS"/>
</dbReference>
<dbReference type="Pfam" id="PF00459">
    <property type="entry name" value="Inositol_P"/>
    <property type="match status" value="1"/>
</dbReference>
<evidence type="ECO:0000313" key="5">
    <source>
        <dbReference type="EMBL" id="TKZ17120.1"/>
    </source>
</evidence>
<dbReference type="PROSITE" id="PS00630">
    <property type="entry name" value="IMP_2"/>
    <property type="match status" value="1"/>
</dbReference>
<comment type="caution">
    <text evidence="5">The sequence shown here is derived from an EMBL/GenBank/DDBJ whole genome shotgun (WGS) entry which is preliminary data.</text>
</comment>
<evidence type="ECO:0000256" key="1">
    <source>
        <dbReference type="ARBA" id="ARBA00009759"/>
    </source>
</evidence>
<dbReference type="PANTHER" id="PTHR20854">
    <property type="entry name" value="INOSITOL MONOPHOSPHATASE"/>
    <property type="match status" value="1"/>
</dbReference>
<comment type="similarity">
    <text evidence="1">Belongs to the inositol monophosphatase superfamily.</text>
</comment>
<dbReference type="GO" id="GO:0046854">
    <property type="term" value="P:phosphatidylinositol phosphate biosynthetic process"/>
    <property type="evidence" value="ECO:0007669"/>
    <property type="project" value="InterPro"/>
</dbReference>
<feature type="binding site" evidence="4">
    <location>
        <position position="67"/>
    </location>
    <ligand>
        <name>Mg(2+)</name>
        <dbReference type="ChEBI" id="CHEBI:18420"/>
        <label>1</label>
        <note>catalytic</note>
    </ligand>
</feature>
<evidence type="ECO:0000256" key="3">
    <source>
        <dbReference type="ARBA" id="ARBA00022842"/>
    </source>
</evidence>
<dbReference type="InterPro" id="IPR000760">
    <property type="entry name" value="Inositol_monophosphatase-like"/>
</dbReference>
<dbReference type="GO" id="GO:0006020">
    <property type="term" value="P:inositol metabolic process"/>
    <property type="evidence" value="ECO:0007669"/>
    <property type="project" value="TreeGrafter"/>
</dbReference>
<keyword evidence="6" id="KW-1185">Reference proteome</keyword>
<dbReference type="PRINTS" id="PR00377">
    <property type="entry name" value="IMPHPHTASES"/>
</dbReference>
<protein>
    <submittedName>
        <fullName evidence="5">3'(2'),5'-bisphosphate nucleotidase CysQ</fullName>
    </submittedName>
</protein>
<feature type="binding site" evidence="4">
    <location>
        <position position="87"/>
    </location>
    <ligand>
        <name>Mg(2+)</name>
        <dbReference type="ChEBI" id="CHEBI:18420"/>
        <label>1</label>
        <note>catalytic</note>
    </ligand>
</feature>
<evidence type="ECO:0000313" key="6">
    <source>
        <dbReference type="Proteomes" id="UP000306575"/>
    </source>
</evidence>
<accession>A0A4U7MVF8</accession>
<dbReference type="CDD" id="cd01638">
    <property type="entry name" value="CysQ"/>
    <property type="match status" value="1"/>
</dbReference>
<sequence length="260" mass="28252">MPAHDLSLLVNAAQEAGKIACMYSGPTAQVWDKPDGAGPVTEADLAVNDALEQRLRSARPDYGWLSEESLDNSERQNCDYVFIVDPIDGTRSFIEGSQTWAHSLAIAHKGSVVAAVVYLPLRNKLYYASEGQGAFLNGQVITCSSQTRLEGAQVLAAKPMTESRHWRDAVPVFARGYRPSLAYRMALVADGSYDAMLTLRPTWEWDIAAGDLILREAGATSSDRFGNPLQFNNPDPRLDGIVAGTPAVQTDILEALKPVT</sequence>
<keyword evidence="3 4" id="KW-0460">Magnesium</keyword>